<dbReference type="GO" id="GO:0000976">
    <property type="term" value="F:transcription cis-regulatory region binding"/>
    <property type="evidence" value="ECO:0007669"/>
    <property type="project" value="TreeGrafter"/>
</dbReference>
<dbReference type="EMBL" id="JACBZT010000001">
    <property type="protein sequence ID" value="NYJ06906.1"/>
    <property type="molecule type" value="Genomic_DNA"/>
</dbReference>
<evidence type="ECO:0000313" key="7">
    <source>
        <dbReference type="Proteomes" id="UP000541969"/>
    </source>
</evidence>
<dbReference type="InterPro" id="IPR000843">
    <property type="entry name" value="HTH_LacI"/>
</dbReference>
<keyword evidence="2" id="KW-0805">Transcription regulation</keyword>
<dbReference type="Gene3D" id="1.10.260.40">
    <property type="entry name" value="lambda repressor-like DNA-binding domains"/>
    <property type="match status" value="1"/>
</dbReference>
<dbReference type="Pfam" id="PF00356">
    <property type="entry name" value="LacI"/>
    <property type="match status" value="1"/>
</dbReference>
<dbReference type="PROSITE" id="PS50932">
    <property type="entry name" value="HTH_LACI_2"/>
    <property type="match status" value="1"/>
</dbReference>
<dbReference type="GO" id="GO:0003700">
    <property type="term" value="F:DNA-binding transcription factor activity"/>
    <property type="evidence" value="ECO:0007669"/>
    <property type="project" value="TreeGrafter"/>
</dbReference>
<keyword evidence="3" id="KW-0238">DNA-binding</keyword>
<evidence type="ECO:0000256" key="3">
    <source>
        <dbReference type="ARBA" id="ARBA00023125"/>
    </source>
</evidence>
<evidence type="ECO:0000256" key="2">
    <source>
        <dbReference type="ARBA" id="ARBA00023015"/>
    </source>
</evidence>
<dbReference type="PANTHER" id="PTHR30146">
    <property type="entry name" value="LACI-RELATED TRANSCRIPTIONAL REPRESSOR"/>
    <property type="match status" value="1"/>
</dbReference>
<feature type="domain" description="HTH lacI-type" evidence="5">
    <location>
        <begin position="5"/>
        <end position="62"/>
    </location>
</feature>
<dbReference type="InterPro" id="IPR010982">
    <property type="entry name" value="Lambda_DNA-bd_dom_sf"/>
</dbReference>
<protein>
    <submittedName>
        <fullName evidence="6">LacI family transcriptional regulator</fullName>
    </submittedName>
</protein>
<comment type="caution">
    <text evidence="6">The sequence shown here is derived from an EMBL/GenBank/DDBJ whole genome shotgun (WGS) entry which is preliminary data.</text>
</comment>
<keyword evidence="1" id="KW-0678">Repressor</keyword>
<dbReference type="SUPFAM" id="SSF53822">
    <property type="entry name" value="Periplasmic binding protein-like I"/>
    <property type="match status" value="1"/>
</dbReference>
<dbReference type="SUPFAM" id="SSF47413">
    <property type="entry name" value="lambda repressor-like DNA-binding domains"/>
    <property type="match status" value="1"/>
</dbReference>
<gene>
    <name evidence="6" type="ORF">GGQ55_003184</name>
</gene>
<dbReference type="InterPro" id="IPR028082">
    <property type="entry name" value="Peripla_BP_I"/>
</dbReference>
<dbReference type="SMART" id="SM00354">
    <property type="entry name" value="HTH_LACI"/>
    <property type="match status" value="1"/>
</dbReference>
<accession>A0A853CI06</accession>
<dbReference type="RefSeq" id="WP_218859300.1">
    <property type="nucleotide sequence ID" value="NZ_JACBZT010000001.1"/>
</dbReference>
<reference evidence="6 7" key="1">
    <citation type="submission" date="2020-07" db="EMBL/GenBank/DDBJ databases">
        <title>Sequencing the genomes of 1000 actinobacteria strains.</title>
        <authorList>
            <person name="Klenk H.-P."/>
        </authorList>
    </citation>
    <scope>NUCLEOTIDE SEQUENCE [LARGE SCALE GENOMIC DNA]</scope>
    <source>
        <strain evidence="6 7">DSM 104001</strain>
    </source>
</reference>
<keyword evidence="7" id="KW-1185">Reference proteome</keyword>
<name>A0A853CI06_9ACTN</name>
<evidence type="ECO:0000259" key="5">
    <source>
        <dbReference type="PROSITE" id="PS50932"/>
    </source>
</evidence>
<dbReference type="AlphaFoldDB" id="A0A853CI06"/>
<keyword evidence="4" id="KW-0804">Transcription</keyword>
<dbReference type="Pfam" id="PF13377">
    <property type="entry name" value="Peripla_BP_3"/>
    <property type="match status" value="1"/>
</dbReference>
<evidence type="ECO:0000256" key="4">
    <source>
        <dbReference type="ARBA" id="ARBA00023163"/>
    </source>
</evidence>
<organism evidence="6 7">
    <name type="scientific">Petropleomorpha daqingensis</name>
    <dbReference type="NCBI Taxonomy" id="2026353"/>
    <lineage>
        <taxon>Bacteria</taxon>
        <taxon>Bacillati</taxon>
        <taxon>Actinomycetota</taxon>
        <taxon>Actinomycetes</taxon>
        <taxon>Geodermatophilales</taxon>
        <taxon>Geodermatophilaceae</taxon>
        <taxon>Petropleomorpha</taxon>
    </lineage>
</organism>
<dbReference type="PANTHER" id="PTHR30146:SF148">
    <property type="entry name" value="HTH-TYPE TRANSCRIPTIONAL REPRESSOR PURR-RELATED"/>
    <property type="match status" value="1"/>
</dbReference>
<dbReference type="InterPro" id="IPR046335">
    <property type="entry name" value="LacI/GalR-like_sensor"/>
</dbReference>
<dbReference type="Proteomes" id="UP000541969">
    <property type="component" value="Unassembled WGS sequence"/>
</dbReference>
<dbReference type="Gene3D" id="3.40.50.2300">
    <property type="match status" value="2"/>
</dbReference>
<proteinExistence type="predicted"/>
<dbReference type="CDD" id="cd01392">
    <property type="entry name" value="HTH_LacI"/>
    <property type="match status" value="1"/>
</dbReference>
<dbReference type="CDD" id="cd06288">
    <property type="entry name" value="PBP1_sucrose_transcription_regulator"/>
    <property type="match status" value="1"/>
</dbReference>
<sequence>MERRVTLQDVAERAGTSRTTAHYVLTGRDREMRIGEDTRRRVLRAANELRYRPDLMARGLRTQVTRTIALIADAVASEAYAGDLVAGALAATAARGYLLFVCETGEDAELEEALVEELLARHVDAFLYATYFTRDVVVPAALRDQRVALLNCRAPGLPSVVPDEVGAGRTAAEALLSAGYRDGIWLVGEPAPHVVASVERLRGIEEALTAAGVRAAGTVPCAWWPESAFERFGALLDDGQEPAAVICANDRVAMGVYQALAVRGRRVPDDLAVVSFDDSDLAVWLHPALTSVALPHRELAAIAVDLLLGEGGPPPGEHRVPMPLRRRESVAVRG</sequence>
<evidence type="ECO:0000313" key="6">
    <source>
        <dbReference type="EMBL" id="NYJ06906.1"/>
    </source>
</evidence>
<evidence type="ECO:0000256" key="1">
    <source>
        <dbReference type="ARBA" id="ARBA00022491"/>
    </source>
</evidence>